<dbReference type="AlphaFoldDB" id="A0A2J7Q1P2"/>
<organism evidence="2 3">
    <name type="scientific">Cryptotermes secundus</name>
    <dbReference type="NCBI Taxonomy" id="105785"/>
    <lineage>
        <taxon>Eukaryota</taxon>
        <taxon>Metazoa</taxon>
        <taxon>Ecdysozoa</taxon>
        <taxon>Arthropoda</taxon>
        <taxon>Hexapoda</taxon>
        <taxon>Insecta</taxon>
        <taxon>Pterygota</taxon>
        <taxon>Neoptera</taxon>
        <taxon>Polyneoptera</taxon>
        <taxon>Dictyoptera</taxon>
        <taxon>Blattodea</taxon>
        <taxon>Blattoidea</taxon>
        <taxon>Termitoidae</taxon>
        <taxon>Kalotermitidae</taxon>
        <taxon>Cryptotermitinae</taxon>
        <taxon>Cryptotermes</taxon>
    </lineage>
</organism>
<reference evidence="2 3" key="1">
    <citation type="submission" date="2017-12" db="EMBL/GenBank/DDBJ databases">
        <title>Hemimetabolous genomes reveal molecular basis of termite eusociality.</title>
        <authorList>
            <person name="Harrison M.C."/>
            <person name="Jongepier E."/>
            <person name="Robertson H.M."/>
            <person name="Arning N."/>
            <person name="Bitard-Feildel T."/>
            <person name="Chao H."/>
            <person name="Childers C.P."/>
            <person name="Dinh H."/>
            <person name="Doddapaneni H."/>
            <person name="Dugan S."/>
            <person name="Gowin J."/>
            <person name="Greiner C."/>
            <person name="Han Y."/>
            <person name="Hu H."/>
            <person name="Hughes D.S.T."/>
            <person name="Huylmans A.-K."/>
            <person name="Kemena C."/>
            <person name="Kremer L.P.M."/>
            <person name="Lee S.L."/>
            <person name="Lopez-Ezquerra A."/>
            <person name="Mallet L."/>
            <person name="Monroy-Kuhn J.M."/>
            <person name="Moser A."/>
            <person name="Murali S.C."/>
            <person name="Muzny D.M."/>
            <person name="Otani S."/>
            <person name="Piulachs M.-D."/>
            <person name="Poelchau M."/>
            <person name="Qu J."/>
            <person name="Schaub F."/>
            <person name="Wada-Katsumata A."/>
            <person name="Worley K.C."/>
            <person name="Xie Q."/>
            <person name="Ylla G."/>
            <person name="Poulsen M."/>
            <person name="Gibbs R.A."/>
            <person name="Schal C."/>
            <person name="Richards S."/>
            <person name="Belles X."/>
            <person name="Korb J."/>
            <person name="Bornberg-Bauer E."/>
        </authorList>
    </citation>
    <scope>NUCLEOTIDE SEQUENCE [LARGE SCALE GENOMIC DNA]</scope>
    <source>
        <tissue evidence="2">Whole body</tissue>
    </source>
</reference>
<dbReference type="OrthoDB" id="2266637at2759"/>
<evidence type="ECO:0000313" key="2">
    <source>
        <dbReference type="EMBL" id="PNF22501.1"/>
    </source>
</evidence>
<dbReference type="InParanoid" id="A0A2J7Q1P2"/>
<name>A0A2J7Q1P2_9NEOP</name>
<evidence type="ECO:0000313" key="3">
    <source>
        <dbReference type="Proteomes" id="UP000235965"/>
    </source>
</evidence>
<sequence length="94" mass="10708">MGVGAENDSFPLDDVAKKCEKWFGEFGIENWEKVCDRTEKNEKEYIEKEGIRENAIERIIIRRSEDSSDSDSSDNDTTELGENSDLSGVELLDE</sequence>
<dbReference type="EMBL" id="NEVH01019394">
    <property type="protein sequence ID" value="PNF22501.1"/>
    <property type="molecule type" value="Genomic_DNA"/>
</dbReference>
<protein>
    <submittedName>
        <fullName evidence="2">Uncharacterized protein</fullName>
    </submittedName>
</protein>
<dbReference type="Proteomes" id="UP000235965">
    <property type="component" value="Unassembled WGS sequence"/>
</dbReference>
<proteinExistence type="predicted"/>
<gene>
    <name evidence="2" type="ORF">B7P43_G14842</name>
</gene>
<feature type="compositionally biased region" description="Acidic residues" evidence="1">
    <location>
        <begin position="67"/>
        <end position="79"/>
    </location>
</feature>
<keyword evidence="3" id="KW-1185">Reference proteome</keyword>
<accession>A0A2J7Q1P2</accession>
<feature type="region of interest" description="Disordered" evidence="1">
    <location>
        <begin position="62"/>
        <end position="94"/>
    </location>
</feature>
<comment type="caution">
    <text evidence="2">The sequence shown here is derived from an EMBL/GenBank/DDBJ whole genome shotgun (WGS) entry which is preliminary data.</text>
</comment>
<evidence type="ECO:0000256" key="1">
    <source>
        <dbReference type="SAM" id="MobiDB-lite"/>
    </source>
</evidence>